<name>A0A250G4I1_9FLAO</name>
<dbReference type="Proteomes" id="UP000243136">
    <property type="component" value="Chromosome"/>
</dbReference>
<dbReference type="SUPFAM" id="SSF50037">
    <property type="entry name" value="C-terminal domain of transcriptional repressors"/>
    <property type="match status" value="1"/>
</dbReference>
<accession>A0A250G4I1</accession>
<feature type="domain" description="Ferrous iron transporter FeoA-like" evidence="2">
    <location>
        <begin position="7"/>
        <end position="78"/>
    </location>
</feature>
<dbReference type="AlphaFoldDB" id="A0A250G4I1"/>
<evidence type="ECO:0000313" key="3">
    <source>
        <dbReference type="EMBL" id="ATA92213.1"/>
    </source>
</evidence>
<gene>
    <name evidence="3" type="ORF">CGC56_08640</name>
</gene>
<protein>
    <submittedName>
        <fullName evidence="3">Ferrous iron transport protein A</fullName>
    </submittedName>
</protein>
<dbReference type="Pfam" id="PF04023">
    <property type="entry name" value="FeoA"/>
    <property type="match status" value="1"/>
</dbReference>
<dbReference type="InterPro" id="IPR008988">
    <property type="entry name" value="Transcriptional_repressor_C"/>
</dbReference>
<organism evidence="3 4">
    <name type="scientific">Capnocytophaga canimorsus</name>
    <dbReference type="NCBI Taxonomy" id="28188"/>
    <lineage>
        <taxon>Bacteria</taxon>
        <taxon>Pseudomonadati</taxon>
        <taxon>Bacteroidota</taxon>
        <taxon>Flavobacteriia</taxon>
        <taxon>Flavobacteriales</taxon>
        <taxon>Flavobacteriaceae</taxon>
        <taxon>Capnocytophaga</taxon>
    </lineage>
</organism>
<dbReference type="InterPro" id="IPR052713">
    <property type="entry name" value="FeoA"/>
</dbReference>
<dbReference type="InterPro" id="IPR038157">
    <property type="entry name" value="FeoA_core_dom"/>
</dbReference>
<dbReference type="PANTHER" id="PTHR42954:SF2">
    <property type="entry name" value="FE(2+) TRANSPORT PROTEIN A"/>
    <property type="match status" value="1"/>
</dbReference>
<evidence type="ECO:0000256" key="1">
    <source>
        <dbReference type="ARBA" id="ARBA00023004"/>
    </source>
</evidence>
<dbReference type="SMART" id="SM00899">
    <property type="entry name" value="FeoA"/>
    <property type="match status" value="1"/>
</dbReference>
<dbReference type="Gene3D" id="2.30.30.90">
    <property type="match status" value="1"/>
</dbReference>
<reference evidence="4" key="1">
    <citation type="submission" date="2017-06" db="EMBL/GenBank/DDBJ databases">
        <title>Capnocytophaga spp. assemblies.</title>
        <authorList>
            <person name="Gulvik C.A."/>
        </authorList>
    </citation>
    <scope>NUCLEOTIDE SEQUENCE [LARGE SCALE GENOMIC DNA]</scope>
    <source>
        <strain evidence="4">H5594</strain>
    </source>
</reference>
<keyword evidence="1" id="KW-0408">Iron</keyword>
<dbReference type="RefSeq" id="WP_095917521.1">
    <property type="nucleotide sequence ID" value="NZ_BOQJ01000020.1"/>
</dbReference>
<dbReference type="PANTHER" id="PTHR42954">
    <property type="entry name" value="FE(2+) TRANSPORT PROTEIN A"/>
    <property type="match status" value="1"/>
</dbReference>
<sequence>MAHSTKKYISDLEEGQKAIIKDIDIDCIPLKIIELGCFPGAEVEMIQKATFNDPLYINIDGTYLSIRKEMAALIEIDNK</sequence>
<proteinExistence type="predicted"/>
<dbReference type="InterPro" id="IPR007167">
    <property type="entry name" value="Fe-transptr_FeoA-like"/>
</dbReference>
<evidence type="ECO:0000259" key="2">
    <source>
        <dbReference type="SMART" id="SM00899"/>
    </source>
</evidence>
<dbReference type="EMBL" id="CP022388">
    <property type="protein sequence ID" value="ATA92213.1"/>
    <property type="molecule type" value="Genomic_DNA"/>
</dbReference>
<dbReference type="GO" id="GO:0046914">
    <property type="term" value="F:transition metal ion binding"/>
    <property type="evidence" value="ECO:0007669"/>
    <property type="project" value="InterPro"/>
</dbReference>
<evidence type="ECO:0000313" key="4">
    <source>
        <dbReference type="Proteomes" id="UP000243136"/>
    </source>
</evidence>